<feature type="region of interest" description="Disordered" evidence="1">
    <location>
        <begin position="74"/>
        <end position="106"/>
    </location>
</feature>
<evidence type="ECO:0000313" key="3">
    <source>
        <dbReference type="EMBL" id="MFD0801490.1"/>
    </source>
</evidence>
<comment type="caution">
    <text evidence="3">The sequence shown here is derived from an EMBL/GenBank/DDBJ whole genome shotgun (WGS) entry which is preliminary data.</text>
</comment>
<reference evidence="4" key="1">
    <citation type="journal article" date="2019" name="Int. J. Syst. Evol. Microbiol.">
        <title>The Global Catalogue of Microorganisms (GCM) 10K type strain sequencing project: providing services to taxonomists for standard genome sequencing and annotation.</title>
        <authorList>
            <consortium name="The Broad Institute Genomics Platform"/>
            <consortium name="The Broad Institute Genome Sequencing Center for Infectious Disease"/>
            <person name="Wu L."/>
            <person name="Ma J."/>
        </authorList>
    </citation>
    <scope>NUCLEOTIDE SEQUENCE [LARGE SCALE GENOMIC DNA]</scope>
    <source>
        <strain evidence="4">CCUG 63369</strain>
    </source>
</reference>
<evidence type="ECO:0000256" key="2">
    <source>
        <dbReference type="SAM" id="SignalP"/>
    </source>
</evidence>
<feature type="signal peptide" evidence="2">
    <location>
        <begin position="1"/>
        <end position="28"/>
    </location>
</feature>
<keyword evidence="2" id="KW-0732">Signal</keyword>
<gene>
    <name evidence="3" type="ORF">ACFQZU_09185</name>
</gene>
<proteinExistence type="predicted"/>
<name>A0ABW3BEI5_9ACTN</name>
<accession>A0ABW3BEI5</accession>
<feature type="chain" id="PRO_5045536259" description="Secreted protein" evidence="2">
    <location>
        <begin position="29"/>
        <end position="172"/>
    </location>
</feature>
<dbReference type="Proteomes" id="UP001596956">
    <property type="component" value="Unassembled WGS sequence"/>
</dbReference>
<sequence length="172" mass="17481">MSQQPISSPLRLLLPAAAAACLALTACGSGSGPSLEELEERIAPSTGAAAPVTDPSALAELRFDADALACDPRITGNAPGTWETSAPRNGVSRSAPLKLRDTEGSEDLPVTATVTAPDESTVEAEAAVSGTEWAALDFPGDFPDASLSKGPYTVVWTTGEGAYIACDGFTAD</sequence>
<organism evidence="3 4">
    <name type="scientific">Streptomonospora algeriensis</name>
    <dbReference type="NCBI Taxonomy" id="995084"/>
    <lineage>
        <taxon>Bacteria</taxon>
        <taxon>Bacillati</taxon>
        <taxon>Actinomycetota</taxon>
        <taxon>Actinomycetes</taxon>
        <taxon>Streptosporangiales</taxon>
        <taxon>Nocardiopsidaceae</taxon>
        <taxon>Streptomonospora</taxon>
    </lineage>
</organism>
<dbReference type="EMBL" id="JBHTHR010000231">
    <property type="protein sequence ID" value="MFD0801490.1"/>
    <property type="molecule type" value="Genomic_DNA"/>
</dbReference>
<evidence type="ECO:0000313" key="4">
    <source>
        <dbReference type="Proteomes" id="UP001596956"/>
    </source>
</evidence>
<protein>
    <recommendedName>
        <fullName evidence="5">Secreted protein</fullName>
    </recommendedName>
</protein>
<evidence type="ECO:0000256" key="1">
    <source>
        <dbReference type="SAM" id="MobiDB-lite"/>
    </source>
</evidence>
<evidence type="ECO:0008006" key="5">
    <source>
        <dbReference type="Google" id="ProtNLM"/>
    </source>
</evidence>
<keyword evidence="4" id="KW-1185">Reference proteome</keyword>